<evidence type="ECO:0000313" key="1">
    <source>
        <dbReference type="EMBL" id="ORY21872.1"/>
    </source>
</evidence>
<proteinExistence type="predicted"/>
<gene>
    <name evidence="1" type="ORF">LY90DRAFT_515836</name>
</gene>
<dbReference type="EMBL" id="MCOG01000257">
    <property type="protein sequence ID" value="ORY21872.1"/>
    <property type="molecule type" value="Genomic_DNA"/>
</dbReference>
<evidence type="ECO:0000313" key="2">
    <source>
        <dbReference type="Proteomes" id="UP000193920"/>
    </source>
</evidence>
<reference evidence="1 2" key="1">
    <citation type="submission" date="2016-08" db="EMBL/GenBank/DDBJ databases">
        <title>A Parts List for Fungal Cellulosomes Revealed by Comparative Genomics.</title>
        <authorList>
            <consortium name="DOE Joint Genome Institute"/>
            <person name="Haitjema C.H."/>
            <person name="Gilmore S.P."/>
            <person name="Henske J.K."/>
            <person name="Solomon K.V."/>
            <person name="De Groot R."/>
            <person name="Kuo A."/>
            <person name="Mondo S.J."/>
            <person name="Salamov A.A."/>
            <person name="Labutti K."/>
            <person name="Zhao Z."/>
            <person name="Chiniquy J."/>
            <person name="Barry K."/>
            <person name="Brewer H.M."/>
            <person name="Purvine S.O."/>
            <person name="Wright A.T."/>
            <person name="Boxma B."/>
            <person name="Van Alen T."/>
            <person name="Hackstein J.H."/>
            <person name="Baker S.E."/>
            <person name="Grigoriev I.V."/>
            <person name="O'Malley M.A."/>
        </authorList>
    </citation>
    <scope>NUCLEOTIDE SEQUENCE [LARGE SCALE GENOMIC DNA]</scope>
    <source>
        <strain evidence="1 2">G1</strain>
    </source>
</reference>
<protein>
    <submittedName>
        <fullName evidence="1">Uncharacterized protein</fullName>
    </submittedName>
</protein>
<comment type="caution">
    <text evidence="1">The sequence shown here is derived from an EMBL/GenBank/DDBJ whole genome shotgun (WGS) entry which is preliminary data.</text>
</comment>
<sequence length="124" mass="13922">MTYMTQPIWPVLSETSMPIGINNPYMMNPVNPMNPQQPIPGNMMEPNNVDIQPQENINVNITNQSINDNTINLNQNITNAMGEFNIKPLSPNKTMNHQGINFPEILVNNAEKNRIASAVESTME</sequence>
<name>A0A1Y2AHB5_9FUNG</name>
<accession>A0A1Y2AHB5</accession>
<dbReference type="Proteomes" id="UP000193920">
    <property type="component" value="Unassembled WGS sequence"/>
</dbReference>
<organism evidence="1 2">
    <name type="scientific">Neocallimastix californiae</name>
    <dbReference type="NCBI Taxonomy" id="1754190"/>
    <lineage>
        <taxon>Eukaryota</taxon>
        <taxon>Fungi</taxon>
        <taxon>Fungi incertae sedis</taxon>
        <taxon>Chytridiomycota</taxon>
        <taxon>Chytridiomycota incertae sedis</taxon>
        <taxon>Neocallimastigomycetes</taxon>
        <taxon>Neocallimastigales</taxon>
        <taxon>Neocallimastigaceae</taxon>
        <taxon>Neocallimastix</taxon>
    </lineage>
</organism>
<dbReference type="AlphaFoldDB" id="A0A1Y2AHB5"/>
<keyword evidence="2" id="KW-1185">Reference proteome</keyword>